<name>B3ERC0_AMOA5</name>
<sequence>MGLYNLNFSQKKEKLEKLTKEKRDWFESFQKETCQGFCAVIESLKA</sequence>
<organism evidence="1 2">
    <name type="scientific">Amoebophilus asiaticus (strain 5a2)</name>
    <dbReference type="NCBI Taxonomy" id="452471"/>
    <lineage>
        <taxon>Bacteria</taxon>
        <taxon>Pseudomonadati</taxon>
        <taxon>Bacteroidota</taxon>
        <taxon>Cytophagia</taxon>
        <taxon>Cytophagales</taxon>
        <taxon>Amoebophilaceae</taxon>
        <taxon>Candidatus Amoebophilus</taxon>
    </lineage>
</organism>
<evidence type="ECO:0000313" key="1">
    <source>
        <dbReference type="EMBL" id="ACE05772.1"/>
    </source>
</evidence>
<proteinExistence type="predicted"/>
<dbReference type="Proteomes" id="UP000001227">
    <property type="component" value="Chromosome"/>
</dbReference>
<dbReference type="HOGENOM" id="CLU_3179399_0_0_10"/>
<dbReference type="AlphaFoldDB" id="B3ERC0"/>
<accession>B3ERC0</accession>
<gene>
    <name evidence="1" type="ordered locus">Aasi_0345</name>
</gene>
<keyword evidence="2" id="KW-1185">Reference proteome</keyword>
<dbReference type="KEGG" id="aas:Aasi_0345"/>
<protein>
    <submittedName>
        <fullName evidence="1">Uncharacterized protein</fullName>
    </submittedName>
</protein>
<evidence type="ECO:0000313" key="2">
    <source>
        <dbReference type="Proteomes" id="UP000001227"/>
    </source>
</evidence>
<reference evidence="1 2" key="1">
    <citation type="journal article" date="2010" name="J. Bacteriol.">
        <title>The genome of the amoeba symbiont 'Candidatus Amoebophilus asiaticus' reveals common mechanisms for host cell interaction among amoeba-associated bacteria.</title>
        <authorList>
            <person name="Schmitz-Esser S."/>
            <person name="Tischler P."/>
            <person name="Arnold R."/>
            <person name="Montanaro J."/>
            <person name="Wagner M."/>
            <person name="Rattei T."/>
            <person name="Horn M."/>
        </authorList>
    </citation>
    <scope>NUCLEOTIDE SEQUENCE [LARGE SCALE GENOMIC DNA]</scope>
    <source>
        <strain evidence="1 2">5a2</strain>
    </source>
</reference>
<dbReference type="EMBL" id="CP001102">
    <property type="protein sequence ID" value="ACE05772.1"/>
    <property type="molecule type" value="Genomic_DNA"/>
</dbReference>